<evidence type="ECO:0000313" key="9">
    <source>
        <dbReference type="Proteomes" id="UP001162029"/>
    </source>
</evidence>
<proteinExistence type="inferred from homology"/>
<keyword evidence="4 5" id="KW-0408">Iron</keyword>
<dbReference type="PANTHER" id="PTHR24296">
    <property type="entry name" value="CYTOCHROME P450"/>
    <property type="match status" value="1"/>
</dbReference>
<evidence type="ECO:0000313" key="8">
    <source>
        <dbReference type="EMBL" id="CAI5722163.1"/>
    </source>
</evidence>
<dbReference type="Proteomes" id="UP001162029">
    <property type="component" value="Unassembled WGS sequence"/>
</dbReference>
<evidence type="ECO:0000256" key="7">
    <source>
        <dbReference type="SAM" id="Phobius"/>
    </source>
</evidence>
<evidence type="ECO:0000256" key="5">
    <source>
        <dbReference type="PIRSR" id="PIRSR602401-1"/>
    </source>
</evidence>
<dbReference type="PRINTS" id="PR00385">
    <property type="entry name" value="P450"/>
</dbReference>
<dbReference type="GO" id="GO:0006629">
    <property type="term" value="P:lipid metabolic process"/>
    <property type="evidence" value="ECO:0007669"/>
    <property type="project" value="UniProtKB-ARBA"/>
</dbReference>
<dbReference type="GO" id="GO:0004497">
    <property type="term" value="F:monooxygenase activity"/>
    <property type="evidence" value="ECO:0007669"/>
    <property type="project" value="UniProtKB-KW"/>
</dbReference>
<reference evidence="8" key="1">
    <citation type="submission" date="2022-12" db="EMBL/GenBank/DDBJ databases">
        <authorList>
            <person name="Webb A."/>
        </authorList>
    </citation>
    <scope>NUCLEOTIDE SEQUENCE</scope>
    <source>
        <strain evidence="8">Pd1</strain>
    </source>
</reference>
<evidence type="ECO:0000256" key="1">
    <source>
        <dbReference type="ARBA" id="ARBA00010617"/>
    </source>
</evidence>
<dbReference type="InterPro" id="IPR036396">
    <property type="entry name" value="Cyt_P450_sf"/>
</dbReference>
<dbReference type="GO" id="GO:0020037">
    <property type="term" value="F:heme binding"/>
    <property type="evidence" value="ECO:0007669"/>
    <property type="project" value="InterPro"/>
</dbReference>
<keyword evidence="5 6" id="KW-0349">Heme</keyword>
<protein>
    <recommendedName>
        <fullName evidence="10">Cytochrome P450</fullName>
    </recommendedName>
</protein>
<dbReference type="InterPro" id="IPR017972">
    <property type="entry name" value="Cyt_P450_CS"/>
</dbReference>
<evidence type="ECO:0000256" key="4">
    <source>
        <dbReference type="ARBA" id="ARBA00023004"/>
    </source>
</evidence>
<name>A0AAV0TKZ7_9STRA</name>
<evidence type="ECO:0000256" key="2">
    <source>
        <dbReference type="ARBA" id="ARBA00022723"/>
    </source>
</evidence>
<keyword evidence="3 6" id="KW-0560">Oxidoreductase</keyword>
<evidence type="ECO:0008006" key="10">
    <source>
        <dbReference type="Google" id="ProtNLM"/>
    </source>
</evidence>
<dbReference type="GO" id="GO:0005506">
    <property type="term" value="F:iron ion binding"/>
    <property type="evidence" value="ECO:0007669"/>
    <property type="project" value="InterPro"/>
</dbReference>
<feature type="binding site" description="axial binding residue" evidence="5">
    <location>
        <position position="468"/>
    </location>
    <ligand>
        <name>heme</name>
        <dbReference type="ChEBI" id="CHEBI:30413"/>
    </ligand>
    <ligandPart>
        <name>Fe</name>
        <dbReference type="ChEBI" id="CHEBI:18248"/>
    </ligandPart>
</feature>
<evidence type="ECO:0000256" key="3">
    <source>
        <dbReference type="ARBA" id="ARBA00023002"/>
    </source>
</evidence>
<keyword evidence="7" id="KW-0472">Membrane</keyword>
<dbReference type="PROSITE" id="PS00086">
    <property type="entry name" value="CYTOCHROME_P450"/>
    <property type="match status" value="1"/>
</dbReference>
<dbReference type="PRINTS" id="PR00463">
    <property type="entry name" value="EP450I"/>
</dbReference>
<dbReference type="Gene3D" id="1.10.630.10">
    <property type="entry name" value="Cytochrome P450"/>
    <property type="match status" value="1"/>
</dbReference>
<dbReference type="InterPro" id="IPR002401">
    <property type="entry name" value="Cyt_P450_E_grp-I"/>
</dbReference>
<feature type="transmembrane region" description="Helical" evidence="7">
    <location>
        <begin position="12"/>
        <end position="32"/>
    </location>
</feature>
<dbReference type="Pfam" id="PF00067">
    <property type="entry name" value="p450"/>
    <property type="match status" value="1"/>
</dbReference>
<dbReference type="InterPro" id="IPR001128">
    <property type="entry name" value="Cyt_P450"/>
</dbReference>
<organism evidence="8 9">
    <name type="scientific">Peronospora destructor</name>
    <dbReference type="NCBI Taxonomy" id="86335"/>
    <lineage>
        <taxon>Eukaryota</taxon>
        <taxon>Sar</taxon>
        <taxon>Stramenopiles</taxon>
        <taxon>Oomycota</taxon>
        <taxon>Peronosporomycetes</taxon>
        <taxon>Peronosporales</taxon>
        <taxon>Peronosporaceae</taxon>
        <taxon>Peronospora</taxon>
    </lineage>
</organism>
<dbReference type="GO" id="GO:0016705">
    <property type="term" value="F:oxidoreductase activity, acting on paired donors, with incorporation or reduction of molecular oxygen"/>
    <property type="evidence" value="ECO:0007669"/>
    <property type="project" value="InterPro"/>
</dbReference>
<evidence type="ECO:0000256" key="6">
    <source>
        <dbReference type="RuleBase" id="RU000461"/>
    </source>
</evidence>
<gene>
    <name evidence="8" type="ORF">PDE001_LOCUS2623</name>
</gene>
<keyword evidence="6" id="KW-0503">Monooxygenase</keyword>
<comment type="similarity">
    <text evidence="1 6">Belongs to the cytochrome P450 family.</text>
</comment>
<keyword evidence="7" id="KW-0812">Transmembrane</keyword>
<keyword evidence="7" id="KW-1133">Transmembrane helix</keyword>
<keyword evidence="2 5" id="KW-0479">Metal-binding</keyword>
<dbReference type="CDD" id="cd11064">
    <property type="entry name" value="CYP86A"/>
    <property type="match status" value="1"/>
</dbReference>
<dbReference type="AlphaFoldDB" id="A0AAV0TKZ7"/>
<dbReference type="EMBL" id="CANTFM010000455">
    <property type="protein sequence ID" value="CAI5722163.1"/>
    <property type="molecule type" value="Genomic_DNA"/>
</dbReference>
<comment type="cofactor">
    <cofactor evidence="5">
        <name>heme</name>
        <dbReference type="ChEBI" id="CHEBI:30413"/>
    </cofactor>
</comment>
<sequence>MWGVVEHQVNERQAVVAAGVLSGLYLGYKLLVAMYKEMKITKALDAQGLHRPKSTLPILGNTLDVMLFQKDRLQDWMAEQSQISDGKPWVLSIIGRPQTLIVTSPEACEDIFKTQFENFGRGDKLVDLQHDIFGEGLAGVDGEKWLKQRRIASHMFSLKMLRDVMNEVIIEKTIRLRNVLAQCAREGRVVPMKSLLGKFSSDVFTKIGFGVDLHGLDGDIDSEMDHPFIEAVDGYAEVFGARLQSPMWFWKLKRFLNIGDERMLKRCIKIATDLLNEVVLKSMANKSAEDWKTKTDLLTLFMDHTGNTDPSDLLDAMMNFFLAGKETTSFSMAWVIVNLNRHPHVLAKLRAQIRENLPELMSGELQVPTMEDLHKIPYSEAVLKESLRLYMTGVHRAPTRSTTLCEGTFVPFGSHVVASVYAAARVKKVWGEDAADFNPDRWIDEDTGKIKVVNPFQFITFGGGPHQCIGMRFALLEMQTVIAVLFSRFDIKTVEDPFQITYDYSVTLPVKGPLECTVHEFSAPAF</sequence>
<accession>A0AAV0TKZ7</accession>
<keyword evidence="9" id="KW-1185">Reference proteome</keyword>
<dbReference type="SUPFAM" id="SSF48264">
    <property type="entry name" value="Cytochrome P450"/>
    <property type="match status" value="1"/>
</dbReference>
<comment type="caution">
    <text evidence="8">The sequence shown here is derived from an EMBL/GenBank/DDBJ whole genome shotgun (WGS) entry which is preliminary data.</text>
</comment>